<keyword evidence="3" id="KW-1185">Reference proteome</keyword>
<evidence type="ECO:0000313" key="3">
    <source>
        <dbReference type="Proteomes" id="UP001519287"/>
    </source>
</evidence>
<evidence type="ECO:0000259" key="1">
    <source>
        <dbReference type="Pfam" id="PF05685"/>
    </source>
</evidence>
<sequence>MIMKKERDDKLNTNGIKEQEITYDIYAAMPDDGQRYEIIEGMLEMMSPGPATAHQAVSGELEFLLKQSCNSDYVIYHAPLDVILSQRDVLQPDILMIHRSRLHIVATRGIEGPPDLVIEIISPGSRKRDKVKKKKTYAKYGIPEYWIVDSDSQSLEQYRLIGELYELYNLFEGDEIVTSDKLPCVSFAISDLFKELPPLNLA</sequence>
<dbReference type="Proteomes" id="UP001519287">
    <property type="component" value="Unassembled WGS sequence"/>
</dbReference>
<dbReference type="Gene3D" id="3.90.1570.10">
    <property type="entry name" value="tt1808, chain A"/>
    <property type="match status" value="1"/>
</dbReference>
<dbReference type="InterPro" id="IPR012296">
    <property type="entry name" value="Nuclease_put_TT1808"/>
</dbReference>
<name>A0ABS4IMF3_9BACL</name>
<dbReference type="InterPro" id="IPR011335">
    <property type="entry name" value="Restrct_endonuc-II-like"/>
</dbReference>
<dbReference type="RefSeq" id="WP_245375194.1">
    <property type="nucleotide sequence ID" value="NZ_JAGGLB010000001.1"/>
</dbReference>
<reference evidence="2 3" key="1">
    <citation type="submission" date="2021-03" db="EMBL/GenBank/DDBJ databases">
        <title>Genomic Encyclopedia of Type Strains, Phase IV (KMG-IV): sequencing the most valuable type-strain genomes for metagenomic binning, comparative biology and taxonomic classification.</title>
        <authorList>
            <person name="Goeker M."/>
        </authorList>
    </citation>
    <scope>NUCLEOTIDE SEQUENCE [LARGE SCALE GENOMIC DNA]</scope>
    <source>
        <strain evidence="2 3">DSM 26048</strain>
    </source>
</reference>
<dbReference type="CDD" id="cd06260">
    <property type="entry name" value="DUF820-like"/>
    <property type="match status" value="1"/>
</dbReference>
<gene>
    <name evidence="2" type="ORF">J2Z66_000342</name>
</gene>
<dbReference type="GO" id="GO:0004519">
    <property type="term" value="F:endonuclease activity"/>
    <property type="evidence" value="ECO:0007669"/>
    <property type="project" value="UniProtKB-KW"/>
</dbReference>
<dbReference type="PANTHER" id="PTHR34107">
    <property type="entry name" value="SLL0198 PROTEIN-RELATED"/>
    <property type="match status" value="1"/>
</dbReference>
<dbReference type="EMBL" id="JAGGLB010000001">
    <property type="protein sequence ID" value="MBP1988747.1"/>
    <property type="molecule type" value="Genomic_DNA"/>
</dbReference>
<keyword evidence="2" id="KW-0378">Hydrolase</keyword>
<comment type="caution">
    <text evidence="2">The sequence shown here is derived from an EMBL/GenBank/DDBJ whole genome shotgun (WGS) entry which is preliminary data.</text>
</comment>
<keyword evidence="2" id="KW-0540">Nuclease</keyword>
<feature type="domain" description="Putative restriction endonuclease" evidence="1">
    <location>
        <begin position="26"/>
        <end position="183"/>
    </location>
</feature>
<evidence type="ECO:0000313" key="2">
    <source>
        <dbReference type="EMBL" id="MBP1988747.1"/>
    </source>
</evidence>
<protein>
    <submittedName>
        <fullName evidence="2">Uma2 family endonuclease</fullName>
    </submittedName>
</protein>
<dbReference type="SUPFAM" id="SSF52980">
    <property type="entry name" value="Restriction endonuclease-like"/>
    <property type="match status" value="1"/>
</dbReference>
<dbReference type="PANTHER" id="PTHR34107:SF4">
    <property type="entry name" value="SLL1222 PROTEIN"/>
    <property type="match status" value="1"/>
</dbReference>
<organism evidence="2 3">
    <name type="scientific">Paenibacillus eucommiae</name>
    <dbReference type="NCBI Taxonomy" id="1355755"/>
    <lineage>
        <taxon>Bacteria</taxon>
        <taxon>Bacillati</taxon>
        <taxon>Bacillota</taxon>
        <taxon>Bacilli</taxon>
        <taxon>Bacillales</taxon>
        <taxon>Paenibacillaceae</taxon>
        <taxon>Paenibacillus</taxon>
    </lineage>
</organism>
<accession>A0ABS4IMF3</accession>
<dbReference type="InterPro" id="IPR008538">
    <property type="entry name" value="Uma2"/>
</dbReference>
<dbReference type="Pfam" id="PF05685">
    <property type="entry name" value="Uma2"/>
    <property type="match status" value="1"/>
</dbReference>
<keyword evidence="2" id="KW-0255">Endonuclease</keyword>
<proteinExistence type="predicted"/>